<dbReference type="Proteomes" id="UP001500507">
    <property type="component" value="Unassembled WGS sequence"/>
</dbReference>
<protein>
    <submittedName>
        <fullName evidence="1">Uncharacterized protein</fullName>
    </submittedName>
</protein>
<evidence type="ECO:0000313" key="2">
    <source>
        <dbReference type="Proteomes" id="UP001500507"/>
    </source>
</evidence>
<accession>A0ABN1MDI9</accession>
<gene>
    <name evidence="1" type="ORF">GCM10009117_02830</name>
</gene>
<dbReference type="EMBL" id="BAAAFG010000001">
    <property type="protein sequence ID" value="GAA0871138.1"/>
    <property type="molecule type" value="Genomic_DNA"/>
</dbReference>
<reference evidence="1 2" key="1">
    <citation type="journal article" date="2019" name="Int. J. Syst. Evol. Microbiol.">
        <title>The Global Catalogue of Microorganisms (GCM) 10K type strain sequencing project: providing services to taxonomists for standard genome sequencing and annotation.</title>
        <authorList>
            <consortium name="The Broad Institute Genomics Platform"/>
            <consortium name="The Broad Institute Genome Sequencing Center for Infectious Disease"/>
            <person name="Wu L."/>
            <person name="Ma J."/>
        </authorList>
    </citation>
    <scope>NUCLEOTIDE SEQUENCE [LARGE SCALE GENOMIC DNA]</scope>
    <source>
        <strain evidence="1 2">JCM 16082</strain>
    </source>
</reference>
<sequence>MRVEDSTLKNDILHKLSMPEGNFYFMDKYIVAEVYEGVIFSWELAEKVIYEASEFYGSDIKISYITNRINSYSTIPRDWLNLFREFSKNVVSTAFVNYSGLGIKNYLVEKIFIRGKVGHFTHLMEAVEWTVYQHKKLNVENPTNA</sequence>
<comment type="caution">
    <text evidence="1">The sequence shown here is derived from an EMBL/GenBank/DDBJ whole genome shotgun (WGS) entry which is preliminary data.</text>
</comment>
<proteinExistence type="predicted"/>
<organism evidence="1 2">
    <name type="scientific">Gangjinia marincola</name>
    <dbReference type="NCBI Taxonomy" id="578463"/>
    <lineage>
        <taxon>Bacteria</taxon>
        <taxon>Pseudomonadati</taxon>
        <taxon>Bacteroidota</taxon>
        <taxon>Flavobacteriia</taxon>
        <taxon>Flavobacteriales</taxon>
        <taxon>Flavobacteriaceae</taxon>
        <taxon>Gangjinia</taxon>
    </lineage>
</organism>
<name>A0ABN1MDI9_9FLAO</name>
<keyword evidence="2" id="KW-1185">Reference proteome</keyword>
<evidence type="ECO:0000313" key="1">
    <source>
        <dbReference type="EMBL" id="GAA0871138.1"/>
    </source>
</evidence>